<accession>A0A915JY85</accession>
<evidence type="ECO:0000313" key="2">
    <source>
        <dbReference type="Proteomes" id="UP000887565"/>
    </source>
</evidence>
<keyword evidence="2" id="KW-1185">Reference proteome</keyword>
<dbReference type="AlphaFoldDB" id="A0A915JY85"/>
<reference evidence="3" key="1">
    <citation type="submission" date="2022-11" db="UniProtKB">
        <authorList>
            <consortium name="WormBaseParasite"/>
        </authorList>
    </citation>
    <scope>IDENTIFICATION</scope>
</reference>
<feature type="compositionally biased region" description="Polar residues" evidence="1">
    <location>
        <begin position="64"/>
        <end position="80"/>
    </location>
</feature>
<dbReference type="Proteomes" id="UP000887565">
    <property type="component" value="Unplaced"/>
</dbReference>
<proteinExistence type="predicted"/>
<name>A0A915JY85_ROMCU</name>
<dbReference type="WBParaSite" id="nRc.2.0.1.t30657-RA">
    <property type="protein sequence ID" value="nRc.2.0.1.t30657-RA"/>
    <property type="gene ID" value="nRc.2.0.1.g30657"/>
</dbReference>
<protein>
    <submittedName>
        <fullName evidence="3">Uncharacterized protein</fullName>
    </submittedName>
</protein>
<sequence>MHQTSARENIITIETICENIPAIRKDRQKKIEWDSALKHDQLRKKALESQQPPMADSEKMIDEPTTSQQMEVTRVQQKQQ</sequence>
<feature type="region of interest" description="Disordered" evidence="1">
    <location>
        <begin position="42"/>
        <end position="80"/>
    </location>
</feature>
<evidence type="ECO:0000256" key="1">
    <source>
        <dbReference type="SAM" id="MobiDB-lite"/>
    </source>
</evidence>
<organism evidence="2 3">
    <name type="scientific">Romanomermis culicivorax</name>
    <name type="common">Nematode worm</name>
    <dbReference type="NCBI Taxonomy" id="13658"/>
    <lineage>
        <taxon>Eukaryota</taxon>
        <taxon>Metazoa</taxon>
        <taxon>Ecdysozoa</taxon>
        <taxon>Nematoda</taxon>
        <taxon>Enoplea</taxon>
        <taxon>Dorylaimia</taxon>
        <taxon>Mermithida</taxon>
        <taxon>Mermithoidea</taxon>
        <taxon>Mermithidae</taxon>
        <taxon>Romanomermis</taxon>
    </lineage>
</organism>
<evidence type="ECO:0000313" key="3">
    <source>
        <dbReference type="WBParaSite" id="nRc.2.0.1.t30657-RA"/>
    </source>
</evidence>